<organism evidence="1 2">
    <name type="scientific">Grifola frondosa</name>
    <name type="common">Maitake</name>
    <name type="synonym">Polyporus frondosus</name>
    <dbReference type="NCBI Taxonomy" id="5627"/>
    <lineage>
        <taxon>Eukaryota</taxon>
        <taxon>Fungi</taxon>
        <taxon>Dikarya</taxon>
        <taxon>Basidiomycota</taxon>
        <taxon>Agaricomycotina</taxon>
        <taxon>Agaricomycetes</taxon>
        <taxon>Polyporales</taxon>
        <taxon>Grifolaceae</taxon>
        <taxon>Grifola</taxon>
    </lineage>
</organism>
<evidence type="ECO:0000313" key="1">
    <source>
        <dbReference type="EMBL" id="OBZ77913.1"/>
    </source>
</evidence>
<name>A0A1C7MM43_GRIFR</name>
<dbReference type="Proteomes" id="UP000092993">
    <property type="component" value="Unassembled WGS sequence"/>
</dbReference>
<keyword evidence="2" id="KW-1185">Reference proteome</keyword>
<evidence type="ECO:0000313" key="2">
    <source>
        <dbReference type="Proteomes" id="UP000092993"/>
    </source>
</evidence>
<dbReference type="EMBL" id="LUGG01000002">
    <property type="protein sequence ID" value="OBZ77913.1"/>
    <property type="molecule type" value="Genomic_DNA"/>
</dbReference>
<dbReference type="AlphaFoldDB" id="A0A1C7MM43"/>
<accession>A0A1C7MM43</accession>
<reference evidence="1 2" key="1">
    <citation type="submission" date="2016-03" db="EMBL/GenBank/DDBJ databases">
        <title>Whole genome sequencing of Grifola frondosa 9006-11.</title>
        <authorList>
            <person name="Min B."/>
            <person name="Park H."/>
            <person name="Kim J.-G."/>
            <person name="Cho H."/>
            <person name="Oh Y.-L."/>
            <person name="Kong W.-S."/>
            <person name="Choi I.-G."/>
        </authorList>
    </citation>
    <scope>NUCLEOTIDE SEQUENCE [LARGE SCALE GENOMIC DNA]</scope>
    <source>
        <strain evidence="1 2">9006-11</strain>
    </source>
</reference>
<protein>
    <submittedName>
        <fullName evidence="1">Uncharacterized protein</fullName>
    </submittedName>
</protein>
<sequence length="80" mass="9489">MISNPVRRFVCPHANCRLVLWHKETMKRHIEQDEHRGGFVFKRKPTTIPTLSEEELDLEFDRALAEIIKQIEDSVKDDDE</sequence>
<proteinExistence type="predicted"/>
<gene>
    <name evidence="1" type="ORF">A0H81_01809</name>
</gene>
<comment type="caution">
    <text evidence="1">The sequence shown here is derived from an EMBL/GenBank/DDBJ whole genome shotgun (WGS) entry which is preliminary data.</text>
</comment>